<dbReference type="RefSeq" id="WP_080886424.1">
    <property type="nucleotide sequence ID" value="NZ_LT828648.1"/>
</dbReference>
<keyword evidence="2" id="KW-1185">Reference proteome</keyword>
<evidence type="ECO:0000313" key="2">
    <source>
        <dbReference type="Proteomes" id="UP000192042"/>
    </source>
</evidence>
<name>A0A1W1I4N3_9BACT</name>
<dbReference type="EMBL" id="LT828648">
    <property type="protein sequence ID" value="SLM47964.1"/>
    <property type="molecule type" value="Genomic_DNA"/>
</dbReference>
<gene>
    <name evidence="1" type="ORF">NSJP_1792</name>
</gene>
<sequence length="82" mass="9396">MTDEILKAYKEVELAVERYTRLLQDHAQMLQNMEPPGSDKVVRMTQGSKAMRDSAMIYLSYAKYVAYGMPASEEMIEDEIQG</sequence>
<accession>A0A1W1I4N3</accession>
<evidence type="ECO:0000313" key="1">
    <source>
        <dbReference type="EMBL" id="SLM47964.1"/>
    </source>
</evidence>
<dbReference type="AlphaFoldDB" id="A0A1W1I4N3"/>
<dbReference type="KEGG" id="nja:NSJP_1792"/>
<dbReference type="OrthoDB" id="9797286at2"/>
<organism evidence="1 2">
    <name type="scientific">Nitrospira japonica</name>
    <dbReference type="NCBI Taxonomy" id="1325564"/>
    <lineage>
        <taxon>Bacteria</taxon>
        <taxon>Pseudomonadati</taxon>
        <taxon>Nitrospirota</taxon>
        <taxon>Nitrospiria</taxon>
        <taxon>Nitrospirales</taxon>
        <taxon>Nitrospiraceae</taxon>
        <taxon>Nitrospira</taxon>
    </lineage>
</organism>
<proteinExistence type="predicted"/>
<dbReference type="Proteomes" id="UP000192042">
    <property type="component" value="Chromosome I"/>
</dbReference>
<reference evidence="1 2" key="1">
    <citation type="submission" date="2017-03" db="EMBL/GenBank/DDBJ databases">
        <authorList>
            <person name="Afonso C.L."/>
            <person name="Miller P.J."/>
            <person name="Scott M.A."/>
            <person name="Spackman E."/>
            <person name="Goraichik I."/>
            <person name="Dimitrov K.M."/>
            <person name="Suarez D.L."/>
            <person name="Swayne D.E."/>
        </authorList>
    </citation>
    <scope>NUCLEOTIDE SEQUENCE [LARGE SCALE GENOMIC DNA]</scope>
    <source>
        <strain evidence="1">Genome sequencing of Nitrospira japonica strain NJ11</strain>
    </source>
</reference>
<protein>
    <submittedName>
        <fullName evidence="1">Uncharacterized protein</fullName>
    </submittedName>
</protein>